<evidence type="ECO:0000313" key="2">
    <source>
        <dbReference type="EMBL" id="GAI23127.1"/>
    </source>
</evidence>
<dbReference type="AlphaFoldDB" id="X1LUT4"/>
<evidence type="ECO:0000256" key="1">
    <source>
        <dbReference type="SAM" id="MobiDB-lite"/>
    </source>
</evidence>
<dbReference type="EMBL" id="BARV01021390">
    <property type="protein sequence ID" value="GAI23127.1"/>
    <property type="molecule type" value="Genomic_DNA"/>
</dbReference>
<feature type="region of interest" description="Disordered" evidence="1">
    <location>
        <begin position="1"/>
        <end position="53"/>
    </location>
</feature>
<name>X1LUT4_9ZZZZ</name>
<accession>X1LUT4</accession>
<feature type="compositionally biased region" description="Basic and acidic residues" evidence="1">
    <location>
        <begin position="1"/>
        <end position="11"/>
    </location>
</feature>
<protein>
    <submittedName>
        <fullName evidence="2">Uncharacterized protein</fullName>
    </submittedName>
</protein>
<comment type="caution">
    <text evidence="2">The sequence shown here is derived from an EMBL/GenBank/DDBJ whole genome shotgun (WGS) entry which is preliminary data.</text>
</comment>
<reference evidence="2" key="1">
    <citation type="journal article" date="2014" name="Front. Microbiol.">
        <title>High frequency of phylogenetically diverse reductive dehalogenase-homologous genes in deep subseafloor sedimentary metagenomes.</title>
        <authorList>
            <person name="Kawai M."/>
            <person name="Futagami T."/>
            <person name="Toyoda A."/>
            <person name="Takaki Y."/>
            <person name="Nishi S."/>
            <person name="Hori S."/>
            <person name="Arai W."/>
            <person name="Tsubouchi T."/>
            <person name="Morono Y."/>
            <person name="Uchiyama I."/>
            <person name="Ito T."/>
            <person name="Fujiyama A."/>
            <person name="Inagaki F."/>
            <person name="Takami H."/>
        </authorList>
    </citation>
    <scope>NUCLEOTIDE SEQUENCE</scope>
    <source>
        <strain evidence="2">Expedition CK06-06</strain>
    </source>
</reference>
<proteinExistence type="predicted"/>
<gene>
    <name evidence="2" type="ORF">S06H3_35459</name>
</gene>
<sequence length="53" mass="5642">MCNSEAKDKSEPQGVVGVWIGNGSPGPALGWHSHLAGAESNRWRRLPGSDNDL</sequence>
<organism evidence="2">
    <name type="scientific">marine sediment metagenome</name>
    <dbReference type="NCBI Taxonomy" id="412755"/>
    <lineage>
        <taxon>unclassified sequences</taxon>
        <taxon>metagenomes</taxon>
        <taxon>ecological metagenomes</taxon>
    </lineage>
</organism>